<gene>
    <name evidence="2" type="ORF">R1sor_006378</name>
</gene>
<name>A0ABD3HQV6_9MARC</name>
<accession>A0ABD3HQV6</accession>
<keyword evidence="3" id="KW-1185">Reference proteome</keyword>
<dbReference type="SUPFAM" id="SSF53335">
    <property type="entry name" value="S-adenosyl-L-methionine-dependent methyltransferases"/>
    <property type="match status" value="1"/>
</dbReference>
<organism evidence="2 3">
    <name type="scientific">Riccia sorocarpa</name>
    <dbReference type="NCBI Taxonomy" id="122646"/>
    <lineage>
        <taxon>Eukaryota</taxon>
        <taxon>Viridiplantae</taxon>
        <taxon>Streptophyta</taxon>
        <taxon>Embryophyta</taxon>
        <taxon>Marchantiophyta</taxon>
        <taxon>Marchantiopsida</taxon>
        <taxon>Marchantiidae</taxon>
        <taxon>Marchantiales</taxon>
        <taxon>Ricciaceae</taxon>
        <taxon>Riccia</taxon>
    </lineage>
</organism>
<dbReference type="InterPro" id="IPR029063">
    <property type="entry name" value="SAM-dependent_MTases_sf"/>
</dbReference>
<evidence type="ECO:0000256" key="1">
    <source>
        <dbReference type="SAM" id="MobiDB-lite"/>
    </source>
</evidence>
<evidence type="ECO:0000313" key="3">
    <source>
        <dbReference type="Proteomes" id="UP001633002"/>
    </source>
</evidence>
<proteinExistence type="predicted"/>
<protein>
    <submittedName>
        <fullName evidence="2">Uncharacterized protein</fullName>
    </submittedName>
</protein>
<evidence type="ECO:0000313" key="2">
    <source>
        <dbReference type="EMBL" id="KAL3692727.1"/>
    </source>
</evidence>
<feature type="compositionally biased region" description="Acidic residues" evidence="1">
    <location>
        <begin position="1052"/>
        <end position="1061"/>
    </location>
</feature>
<comment type="caution">
    <text evidence="2">The sequence shown here is derived from an EMBL/GenBank/DDBJ whole genome shotgun (WGS) entry which is preliminary data.</text>
</comment>
<feature type="compositionally biased region" description="Basic and acidic residues" evidence="1">
    <location>
        <begin position="641"/>
        <end position="650"/>
    </location>
</feature>
<dbReference type="AlphaFoldDB" id="A0ABD3HQV6"/>
<reference evidence="2 3" key="1">
    <citation type="submission" date="2024-09" db="EMBL/GenBank/DDBJ databases">
        <title>Chromosome-scale assembly of Riccia sorocarpa.</title>
        <authorList>
            <person name="Paukszto L."/>
        </authorList>
    </citation>
    <scope>NUCLEOTIDE SEQUENCE [LARGE SCALE GENOMIC DNA]</scope>
    <source>
        <strain evidence="2">LP-2024</strain>
        <tissue evidence="2">Aerial parts of the thallus</tissue>
    </source>
</reference>
<sequence length="1164" mass="131512">MQPLAKRLTSVPAHPMAFIFSRRSQSPVKLRAISTRVIAADLRSLWGRLRKSSQVAAFLQPVSPLTTRARARQKAGLDKVQEAAVDPIEELETDSEVDRADTNARRALWGGEMTNSRKEPGGAFVNIISTYMMTIGGKPTPRVPLYRLVPYLRVRNFQNTSVMTEALKRSFETHCYMENGAGFHICPFDETGNYVDVSDADKEKWDDLWRMESEAFDAECRLLCRSSHATVQYDWIQDAERCLQVLSSPLIDYKEMIGDDVYDEFEKTKLKSTGHKAWYHANMTAMAAAYILSFAEVTVAKEFFHLIEEAEEKKQGKSLTAKQKKDLWDLKVKEVCGTWYNAFFKYATIVNPNLGPEFLSTVWELHNSLSRQPKAEREVVYNVGVDRVRAFAAAGIHKDLKLELLKAHYSNAATKAKYHHPLANDIEIDIRPWLTQWSLWSNLEVISQDLAEKCLKIVLSAEFTLEDLTDRLDEELTNFIAYFTDVRDTYWEKIWYPVDERQDVEVNIRRAKRIVFRYFVWHKQSGKAPSCFSLWSEPASTYSMYTEKDNLCRFVSNLSKWELQNSLWWLEQRCADDDISFVADAEEICWESIKKEEDPYQVAKGKIAQADAAEQAEEAKSLEPSQKLEGLVLDTSRTKKQRDAKLKMAADEEEGGTEGGTPTAKTGETKNPGSCRSSKTKSKGPKEEKARRPRRKKVEEEEVGPSHTETVPETAAETAAETVVEEAPVAESAPPEGRQPKRQKKQKWHDGLFRLEMYMPLNRPVVAVRTSLKITFDTIHANKNKPFKVPVLLVDELKAMCTRIKDRRKQGFVVNKKSVSTAADCLYLDIPTGWKLSEEASEVPSWNVYPEDDDLPRKLMLLARQILDDRGCVIIQHPGTLRSTQQIADALDACSEFFKPVTELYVYHSKVEVFCKANMEFTFPKLAMDPFDPDNSGRDSAMIFNFNGQGITKLNDRGRSKCIGFVQTLLENFTTQGDIVIDFAGGWGASLFAATNCSRCCIAAETRKEAFECFLQVIKEIEATTAGNKDAVEEAGTSTAGKKSRGKKPLTEEDDLGDLLGDETLSGGDSTKRHKGRGHINISWNESPLLTPEKDYRLPAYAEDVAAKLAELPQTPSQTSVQSENENSDRMVFIDDEAIVDAGSESSSAVTVYLSSDEELFRDD</sequence>
<dbReference type="Proteomes" id="UP001633002">
    <property type="component" value="Unassembled WGS sequence"/>
</dbReference>
<feature type="compositionally biased region" description="Low complexity" evidence="1">
    <location>
        <begin position="708"/>
        <end position="736"/>
    </location>
</feature>
<feature type="region of interest" description="Disordered" evidence="1">
    <location>
        <begin position="1029"/>
        <end position="1079"/>
    </location>
</feature>
<dbReference type="Gene3D" id="3.40.50.150">
    <property type="entry name" value="Vaccinia Virus protein VP39"/>
    <property type="match status" value="1"/>
</dbReference>
<dbReference type="EMBL" id="JBJQOH010000003">
    <property type="protein sequence ID" value="KAL3692727.1"/>
    <property type="molecule type" value="Genomic_DNA"/>
</dbReference>
<feature type="region of interest" description="Disordered" evidence="1">
    <location>
        <begin position="615"/>
        <end position="747"/>
    </location>
</feature>